<dbReference type="PROSITE" id="PS50006">
    <property type="entry name" value="FHA_DOMAIN"/>
    <property type="match status" value="1"/>
</dbReference>
<dbReference type="Proteomes" id="UP000256328">
    <property type="component" value="Unassembled WGS sequence"/>
</dbReference>
<dbReference type="CDD" id="cd00180">
    <property type="entry name" value="PKc"/>
    <property type="match status" value="1"/>
</dbReference>
<protein>
    <recommendedName>
        <fullName evidence="2">non-specific serine/threonine protein kinase</fullName>
        <ecNumber evidence="2">2.7.11.1</ecNumber>
    </recommendedName>
</protein>
<name>A0A3D8QTT2_9HELO</name>
<keyword evidence="6 13" id="KW-0418">Kinase</keyword>
<evidence type="ECO:0000256" key="9">
    <source>
        <dbReference type="ARBA" id="ARBA00048679"/>
    </source>
</evidence>
<evidence type="ECO:0000256" key="2">
    <source>
        <dbReference type="ARBA" id="ARBA00012513"/>
    </source>
</evidence>
<accession>A0A3D8QTT2</accession>
<dbReference type="EMBL" id="PDLN01000015">
    <property type="protein sequence ID" value="RDW65199.1"/>
    <property type="molecule type" value="Genomic_DNA"/>
</dbReference>
<dbReference type="OrthoDB" id="5979581at2759"/>
<dbReference type="GO" id="GO:0004674">
    <property type="term" value="F:protein serine/threonine kinase activity"/>
    <property type="evidence" value="ECO:0007669"/>
    <property type="project" value="UniProtKB-KW"/>
</dbReference>
<feature type="compositionally biased region" description="Basic and acidic residues" evidence="10">
    <location>
        <begin position="72"/>
        <end position="81"/>
    </location>
</feature>
<evidence type="ECO:0000259" key="11">
    <source>
        <dbReference type="PROSITE" id="PS50006"/>
    </source>
</evidence>
<gene>
    <name evidence="13" type="ORF">BP5796_09891</name>
</gene>
<proteinExistence type="inferred from homology"/>
<dbReference type="InterPro" id="IPR053235">
    <property type="entry name" value="Ser_Thr_kinase"/>
</dbReference>
<comment type="similarity">
    <text evidence="1">Belongs to the protein kinase superfamily. CAMK Ser/Thr protein kinase family. CHEK2 subfamily.</text>
</comment>
<dbReference type="PROSITE" id="PS50011">
    <property type="entry name" value="PROTEIN_KINASE_DOM"/>
    <property type="match status" value="1"/>
</dbReference>
<dbReference type="InterPro" id="IPR008271">
    <property type="entry name" value="Ser/Thr_kinase_AS"/>
</dbReference>
<evidence type="ECO:0000256" key="10">
    <source>
        <dbReference type="SAM" id="MobiDB-lite"/>
    </source>
</evidence>
<dbReference type="Gene3D" id="1.10.510.10">
    <property type="entry name" value="Transferase(Phosphotransferase) domain 1"/>
    <property type="match status" value="1"/>
</dbReference>
<keyword evidence="5" id="KW-0547">Nucleotide-binding</keyword>
<dbReference type="PANTHER" id="PTHR24361">
    <property type="entry name" value="MITOGEN-ACTIVATED KINASE KINASE KINASE"/>
    <property type="match status" value="1"/>
</dbReference>
<evidence type="ECO:0000256" key="4">
    <source>
        <dbReference type="ARBA" id="ARBA00022679"/>
    </source>
</evidence>
<dbReference type="InterPro" id="IPR011009">
    <property type="entry name" value="Kinase-like_dom_sf"/>
</dbReference>
<dbReference type="AlphaFoldDB" id="A0A3D8QTT2"/>
<dbReference type="GO" id="GO:0005524">
    <property type="term" value="F:ATP binding"/>
    <property type="evidence" value="ECO:0007669"/>
    <property type="project" value="UniProtKB-KW"/>
</dbReference>
<sequence>MPREANDPVNLAGEDRLTDTVPFTRFASPSRFEQARHDTPELSLEEQGIFARLRPLNKNARRAFKALKAKAQDDDTAEEYKHHRQFIGTDSGVTDKADSADDGPAEDSDHYVLSIGLLPEFPTLGWRIGRGRNKLKNLGVDLLIPEGEGVAGVHARLCWMKGAGGFFIVAVNLRDGVDVFLNGEQLRNEQRLIPFQNGISIGECNFTLDFVQRSHEEEEQFQVELSAFYSKVMKENAPLMLPTPSGNEVRLGNWLVRNPIASGGFGRVSIVTHVHTGRAAAAKELWCTPRNSGNVHREVKMAEAIKDLKHKRLNLPFEIYHQKLKEANAQQARIEKLLDSSWSPGSSDTTDLYILYSPLSTGTFQALTRSRFSNKVYTPLFAQVLEGLAFLHDNGIAHRDIKPGNLTIRSYDPPDAQIIDFGCATFDNPILYSRYDRPGTIPYLAPEQVEGAKYCRDVDYWAAALVGIEIMGYSRPSLQVTAAIYDEIHAWLDQQKSDPIVLCCKEMLQFEPEKRLTAKQAVAKYFSSGINGAVTKRRRSELT</sequence>
<keyword evidence="7" id="KW-0067">ATP-binding</keyword>
<dbReference type="SUPFAM" id="SSF56112">
    <property type="entry name" value="Protein kinase-like (PK-like)"/>
    <property type="match status" value="1"/>
</dbReference>
<keyword evidence="4" id="KW-0808">Transferase</keyword>
<evidence type="ECO:0000256" key="7">
    <source>
        <dbReference type="ARBA" id="ARBA00022840"/>
    </source>
</evidence>
<feature type="region of interest" description="Disordered" evidence="10">
    <location>
        <begin position="72"/>
        <end position="107"/>
    </location>
</feature>
<dbReference type="InterPro" id="IPR000253">
    <property type="entry name" value="FHA_dom"/>
</dbReference>
<feature type="domain" description="Protein kinase" evidence="12">
    <location>
        <begin position="254"/>
        <end position="526"/>
    </location>
</feature>
<evidence type="ECO:0000313" key="14">
    <source>
        <dbReference type="Proteomes" id="UP000256328"/>
    </source>
</evidence>
<dbReference type="Pfam" id="PF00069">
    <property type="entry name" value="Pkinase"/>
    <property type="match status" value="1"/>
</dbReference>
<dbReference type="PANTHER" id="PTHR24361:SF433">
    <property type="entry name" value="PROTEIN KINASE DOMAIN-CONTAINING PROTEIN"/>
    <property type="match status" value="1"/>
</dbReference>
<dbReference type="EC" id="2.7.11.1" evidence="2"/>
<evidence type="ECO:0000256" key="1">
    <source>
        <dbReference type="ARBA" id="ARBA00005575"/>
    </source>
</evidence>
<keyword evidence="3" id="KW-0723">Serine/threonine-protein kinase</keyword>
<comment type="catalytic activity">
    <reaction evidence="9">
        <text>L-seryl-[protein] + ATP = O-phospho-L-seryl-[protein] + ADP + H(+)</text>
        <dbReference type="Rhea" id="RHEA:17989"/>
        <dbReference type="Rhea" id="RHEA-COMP:9863"/>
        <dbReference type="Rhea" id="RHEA-COMP:11604"/>
        <dbReference type="ChEBI" id="CHEBI:15378"/>
        <dbReference type="ChEBI" id="CHEBI:29999"/>
        <dbReference type="ChEBI" id="CHEBI:30616"/>
        <dbReference type="ChEBI" id="CHEBI:83421"/>
        <dbReference type="ChEBI" id="CHEBI:456216"/>
        <dbReference type="EC" id="2.7.11.1"/>
    </reaction>
</comment>
<dbReference type="SMART" id="SM00220">
    <property type="entry name" value="S_TKc"/>
    <property type="match status" value="1"/>
</dbReference>
<evidence type="ECO:0000256" key="8">
    <source>
        <dbReference type="ARBA" id="ARBA00047899"/>
    </source>
</evidence>
<dbReference type="InterPro" id="IPR000719">
    <property type="entry name" value="Prot_kinase_dom"/>
</dbReference>
<dbReference type="PROSITE" id="PS00108">
    <property type="entry name" value="PROTEIN_KINASE_ST"/>
    <property type="match status" value="1"/>
</dbReference>
<reference evidence="13 14" key="1">
    <citation type="journal article" date="2018" name="IMA Fungus">
        <title>IMA Genome-F 9: Draft genome sequence of Annulohypoxylon stygium, Aspergillus mulundensis, Berkeleyomyces basicola (syn. Thielaviopsis basicola), Ceratocystis smalleyi, two Cercospora beticola strains, Coleophoma cylindrospora, Fusarium fracticaudum, Phialophora cf. hyalina, and Morchella septimelata.</title>
        <authorList>
            <person name="Wingfield B.D."/>
            <person name="Bills G.F."/>
            <person name="Dong Y."/>
            <person name="Huang W."/>
            <person name="Nel W.J."/>
            <person name="Swalarsk-Parry B.S."/>
            <person name="Vaghefi N."/>
            <person name="Wilken P.M."/>
            <person name="An Z."/>
            <person name="de Beer Z.W."/>
            <person name="De Vos L."/>
            <person name="Chen L."/>
            <person name="Duong T.A."/>
            <person name="Gao Y."/>
            <person name="Hammerbacher A."/>
            <person name="Kikkert J.R."/>
            <person name="Li Y."/>
            <person name="Li H."/>
            <person name="Li K."/>
            <person name="Li Q."/>
            <person name="Liu X."/>
            <person name="Ma X."/>
            <person name="Naidoo K."/>
            <person name="Pethybridge S.J."/>
            <person name="Sun J."/>
            <person name="Steenkamp E.T."/>
            <person name="van der Nest M.A."/>
            <person name="van Wyk S."/>
            <person name="Wingfield M.J."/>
            <person name="Xiong C."/>
            <person name="Yue Q."/>
            <person name="Zhang X."/>
        </authorList>
    </citation>
    <scope>NUCLEOTIDE SEQUENCE [LARGE SCALE GENOMIC DNA]</scope>
    <source>
        <strain evidence="13 14">BP5796</strain>
    </source>
</reference>
<comment type="catalytic activity">
    <reaction evidence="8">
        <text>L-threonyl-[protein] + ATP = O-phospho-L-threonyl-[protein] + ADP + H(+)</text>
        <dbReference type="Rhea" id="RHEA:46608"/>
        <dbReference type="Rhea" id="RHEA-COMP:11060"/>
        <dbReference type="Rhea" id="RHEA-COMP:11605"/>
        <dbReference type="ChEBI" id="CHEBI:15378"/>
        <dbReference type="ChEBI" id="CHEBI:30013"/>
        <dbReference type="ChEBI" id="CHEBI:30616"/>
        <dbReference type="ChEBI" id="CHEBI:61977"/>
        <dbReference type="ChEBI" id="CHEBI:456216"/>
        <dbReference type="EC" id="2.7.11.1"/>
    </reaction>
</comment>
<evidence type="ECO:0000256" key="6">
    <source>
        <dbReference type="ARBA" id="ARBA00022777"/>
    </source>
</evidence>
<dbReference type="GO" id="GO:0005737">
    <property type="term" value="C:cytoplasm"/>
    <property type="evidence" value="ECO:0007669"/>
    <property type="project" value="TreeGrafter"/>
</dbReference>
<evidence type="ECO:0000256" key="3">
    <source>
        <dbReference type="ARBA" id="ARBA00022527"/>
    </source>
</evidence>
<comment type="caution">
    <text evidence="13">The sequence shown here is derived from an EMBL/GenBank/DDBJ whole genome shotgun (WGS) entry which is preliminary data.</text>
</comment>
<organism evidence="13 14">
    <name type="scientific">Coleophoma crateriformis</name>
    <dbReference type="NCBI Taxonomy" id="565419"/>
    <lineage>
        <taxon>Eukaryota</taxon>
        <taxon>Fungi</taxon>
        <taxon>Dikarya</taxon>
        <taxon>Ascomycota</taxon>
        <taxon>Pezizomycotina</taxon>
        <taxon>Leotiomycetes</taxon>
        <taxon>Helotiales</taxon>
        <taxon>Dermateaceae</taxon>
        <taxon>Coleophoma</taxon>
    </lineage>
</organism>
<feature type="domain" description="FHA" evidence="11">
    <location>
        <begin position="126"/>
        <end position="186"/>
    </location>
</feature>
<evidence type="ECO:0000259" key="12">
    <source>
        <dbReference type="PROSITE" id="PS50011"/>
    </source>
</evidence>
<dbReference type="CDD" id="cd00060">
    <property type="entry name" value="FHA"/>
    <property type="match status" value="1"/>
</dbReference>
<evidence type="ECO:0000256" key="5">
    <source>
        <dbReference type="ARBA" id="ARBA00022741"/>
    </source>
</evidence>
<evidence type="ECO:0000313" key="13">
    <source>
        <dbReference type="EMBL" id="RDW65199.1"/>
    </source>
</evidence>
<keyword evidence="14" id="KW-1185">Reference proteome</keyword>